<accession>A0A433JFC8</accession>
<organism evidence="1 2">
    <name type="scientific">Azospirillum doebereinerae</name>
    <dbReference type="NCBI Taxonomy" id="92933"/>
    <lineage>
        <taxon>Bacteria</taxon>
        <taxon>Pseudomonadati</taxon>
        <taxon>Pseudomonadota</taxon>
        <taxon>Alphaproteobacteria</taxon>
        <taxon>Rhodospirillales</taxon>
        <taxon>Azospirillaceae</taxon>
        <taxon>Azospirillum</taxon>
    </lineage>
</organism>
<evidence type="ECO:0000313" key="1">
    <source>
        <dbReference type="EMBL" id="RUQ75882.1"/>
    </source>
</evidence>
<sequence length="164" mass="18810">MFYDRDRIIHATNSENFHLVDNLVTDGGKMGYRTNKAFRPPWSKLAAGQEEIRKAELRRIADKMKDISTYGLYRAFRLFAGNSTFGPEAEKRLNKYRARLDGTATDADRKFITHITCSEAVMLTYQLAFPNREAPFFILLDAAHTMPSTLVNWLQKNGWEAVSV</sequence>
<dbReference type="RefSeq" id="WP_126994268.1">
    <property type="nucleotide sequence ID" value="NZ_CP173190.1"/>
</dbReference>
<keyword evidence="2" id="KW-1185">Reference proteome</keyword>
<name>A0A433JFC8_9PROT</name>
<evidence type="ECO:0000313" key="2">
    <source>
        <dbReference type="Proteomes" id="UP000280346"/>
    </source>
</evidence>
<dbReference type="EMBL" id="RZIJ01000001">
    <property type="protein sequence ID" value="RUQ75882.1"/>
    <property type="molecule type" value="Genomic_DNA"/>
</dbReference>
<dbReference type="Proteomes" id="UP000280346">
    <property type="component" value="Unassembled WGS sequence"/>
</dbReference>
<proteinExistence type="predicted"/>
<reference evidence="1 2" key="1">
    <citation type="submission" date="2018-12" db="EMBL/GenBank/DDBJ databases">
        <authorList>
            <person name="Yang Y."/>
        </authorList>
    </citation>
    <scope>NUCLEOTIDE SEQUENCE [LARGE SCALE GENOMIC DNA]</scope>
    <source>
        <strain evidence="1 2">GSF71</strain>
    </source>
</reference>
<comment type="caution">
    <text evidence="1">The sequence shown here is derived from an EMBL/GenBank/DDBJ whole genome shotgun (WGS) entry which is preliminary data.</text>
</comment>
<gene>
    <name evidence="1" type="ORF">EJ913_01855</name>
</gene>
<dbReference type="AlphaFoldDB" id="A0A433JFC8"/>
<protein>
    <submittedName>
        <fullName evidence="1">Uncharacterized protein</fullName>
    </submittedName>
</protein>
<dbReference type="OrthoDB" id="7263176at2"/>